<proteinExistence type="predicted"/>
<organism evidence="1 2">
    <name type="scientific">Clonorchis sinensis</name>
    <name type="common">Chinese liver fluke</name>
    <dbReference type="NCBI Taxonomy" id="79923"/>
    <lineage>
        <taxon>Eukaryota</taxon>
        <taxon>Metazoa</taxon>
        <taxon>Spiralia</taxon>
        <taxon>Lophotrochozoa</taxon>
        <taxon>Platyhelminthes</taxon>
        <taxon>Trematoda</taxon>
        <taxon>Digenea</taxon>
        <taxon>Opisthorchiida</taxon>
        <taxon>Opisthorchiata</taxon>
        <taxon>Opisthorchiidae</taxon>
        <taxon>Clonorchis</taxon>
    </lineage>
</organism>
<dbReference type="EMBL" id="NIRI02000042">
    <property type="protein sequence ID" value="KAG5447219.1"/>
    <property type="molecule type" value="Genomic_DNA"/>
</dbReference>
<evidence type="ECO:0000313" key="2">
    <source>
        <dbReference type="Proteomes" id="UP000286415"/>
    </source>
</evidence>
<sequence>MPFSSGPWIFQDLNAGSLREIRPNEAGMFEVNSMNVGANATAVLQIARSFNYFTISANLLTGRSVVRTRPLPLDFPCPSGLGQPGSIPALVLPWGGMAARHRKGVLQWNSFSFQLFSLATNSP</sequence>
<reference evidence="1 2" key="1">
    <citation type="journal article" date="2018" name="Biotechnol. Adv.">
        <title>Improved genomic resources and new bioinformatic workflow for the carcinogenic parasite Clonorchis sinensis: Biotechnological implications.</title>
        <authorList>
            <person name="Wang D."/>
            <person name="Korhonen P.K."/>
            <person name="Gasser R.B."/>
            <person name="Young N.D."/>
        </authorList>
    </citation>
    <scope>NUCLEOTIDE SEQUENCE [LARGE SCALE GENOMIC DNA]</scope>
    <source>
        <strain evidence="1">Cs-k2</strain>
    </source>
</reference>
<comment type="caution">
    <text evidence="1">The sequence shown here is derived from an EMBL/GenBank/DDBJ whole genome shotgun (WGS) entry which is preliminary data.</text>
</comment>
<accession>A0A419Q3L7</accession>
<reference evidence="1 2" key="2">
    <citation type="journal article" date="2021" name="Genomics">
        <title>High-quality reference genome for Clonorchis sinensis.</title>
        <authorList>
            <person name="Young N.D."/>
            <person name="Stroehlein A.J."/>
            <person name="Kinkar L."/>
            <person name="Wang T."/>
            <person name="Sohn W.M."/>
            <person name="Chang B.C.H."/>
            <person name="Kaur P."/>
            <person name="Weisz D."/>
            <person name="Dudchenko O."/>
            <person name="Aiden E.L."/>
            <person name="Korhonen P.K."/>
            <person name="Gasser R.B."/>
        </authorList>
    </citation>
    <scope>NUCLEOTIDE SEQUENCE [LARGE SCALE GENOMIC DNA]</scope>
    <source>
        <strain evidence="1">Cs-k2</strain>
    </source>
</reference>
<dbReference type="InParanoid" id="A0A419Q3L7"/>
<name>A0A419Q3L7_CLOSI</name>
<protein>
    <submittedName>
        <fullName evidence="1">Uncharacterized protein</fullName>
    </submittedName>
</protein>
<keyword evidence="2" id="KW-1185">Reference proteome</keyword>
<dbReference type="AlphaFoldDB" id="A0A419Q3L7"/>
<evidence type="ECO:0000313" key="1">
    <source>
        <dbReference type="EMBL" id="KAG5447219.1"/>
    </source>
</evidence>
<dbReference type="Proteomes" id="UP000286415">
    <property type="component" value="Unassembled WGS sequence"/>
</dbReference>
<gene>
    <name evidence="1" type="ORF">CSKR_113522</name>
</gene>